<keyword evidence="2" id="KW-1185">Reference proteome</keyword>
<gene>
    <name evidence="1" type="ORF">GCM10009741_36450</name>
</gene>
<dbReference type="Proteomes" id="UP001500363">
    <property type="component" value="Unassembled WGS sequence"/>
</dbReference>
<accession>A0ABN2B226</accession>
<evidence type="ECO:0000313" key="1">
    <source>
        <dbReference type="EMBL" id="GAA1531076.1"/>
    </source>
</evidence>
<evidence type="ECO:0000313" key="2">
    <source>
        <dbReference type="Proteomes" id="UP001500363"/>
    </source>
</evidence>
<dbReference type="EMBL" id="BAAANC010000002">
    <property type="protein sequence ID" value="GAA1531076.1"/>
    <property type="molecule type" value="Genomic_DNA"/>
</dbReference>
<proteinExistence type="predicted"/>
<dbReference type="RefSeq" id="WP_344175386.1">
    <property type="nucleotide sequence ID" value="NZ_BAAANC010000002.1"/>
</dbReference>
<comment type="caution">
    <text evidence="1">The sequence shown here is derived from an EMBL/GenBank/DDBJ whole genome shotgun (WGS) entry which is preliminary data.</text>
</comment>
<name>A0ABN2B226_9ACTN</name>
<reference evidence="1 2" key="1">
    <citation type="journal article" date="2019" name="Int. J. Syst. Evol. Microbiol.">
        <title>The Global Catalogue of Microorganisms (GCM) 10K type strain sequencing project: providing services to taxonomists for standard genome sequencing and annotation.</title>
        <authorList>
            <consortium name="The Broad Institute Genomics Platform"/>
            <consortium name="The Broad Institute Genome Sequencing Center for Infectious Disease"/>
            <person name="Wu L."/>
            <person name="Ma J."/>
        </authorList>
    </citation>
    <scope>NUCLEOTIDE SEQUENCE [LARGE SCALE GENOMIC DNA]</scope>
    <source>
        <strain evidence="1 2">JCM 14303</strain>
    </source>
</reference>
<organism evidence="1 2">
    <name type="scientific">Kribbella lupini</name>
    <dbReference type="NCBI Taxonomy" id="291602"/>
    <lineage>
        <taxon>Bacteria</taxon>
        <taxon>Bacillati</taxon>
        <taxon>Actinomycetota</taxon>
        <taxon>Actinomycetes</taxon>
        <taxon>Propionibacteriales</taxon>
        <taxon>Kribbellaceae</taxon>
        <taxon>Kribbella</taxon>
    </lineage>
</organism>
<protein>
    <submittedName>
        <fullName evidence="1">Uncharacterized protein</fullName>
    </submittedName>
</protein>
<sequence>MRYESRFDPEARWPQLGLGVWDAIEQHWIARNLAGDVASWHAAILSLRYTEVGERPDDCAWYRDPAPYVELHVTASRTEVAMLHMWAREPDGLHGYVTYLERPASDGGRWAPATALRPLMPDEMEQFAERQAARRRVSGAA</sequence>